<accession>A0A2W5NP54</accession>
<dbReference type="Proteomes" id="UP000249082">
    <property type="component" value="Unassembled WGS sequence"/>
</dbReference>
<comment type="caution">
    <text evidence="1">The sequence shown here is derived from an EMBL/GenBank/DDBJ whole genome shotgun (WGS) entry which is preliminary data.</text>
</comment>
<dbReference type="AlphaFoldDB" id="A0A2W5NP54"/>
<proteinExistence type="predicted"/>
<dbReference type="EMBL" id="QFPX01000006">
    <property type="protein sequence ID" value="PZQ55281.1"/>
    <property type="molecule type" value="Genomic_DNA"/>
</dbReference>
<sequence length="102" mass="11042">MTARCPHCGGSTDANAIVRRGKWSLGPSLTYFDGEQIALPRAQARVLYAIARANGEPVTHRDLPGMAASTLVNHIRALGRTFGDRMPVRILRNTGIVWDASA</sequence>
<evidence type="ECO:0008006" key="3">
    <source>
        <dbReference type="Google" id="ProtNLM"/>
    </source>
</evidence>
<gene>
    <name evidence="1" type="ORF">DI555_08000</name>
</gene>
<reference evidence="1 2" key="1">
    <citation type="submission" date="2017-08" db="EMBL/GenBank/DDBJ databases">
        <title>Infants hospitalized years apart are colonized by the same room-sourced microbial strains.</title>
        <authorList>
            <person name="Brooks B."/>
            <person name="Olm M.R."/>
            <person name="Firek B.A."/>
            <person name="Baker R."/>
            <person name="Thomas B.C."/>
            <person name="Morowitz M.J."/>
            <person name="Banfield J.F."/>
        </authorList>
    </citation>
    <scope>NUCLEOTIDE SEQUENCE [LARGE SCALE GENOMIC DNA]</scope>
    <source>
        <strain evidence="1">S2_005_002_R2_33</strain>
    </source>
</reference>
<name>A0A2W5NP54_9SPHN</name>
<evidence type="ECO:0000313" key="2">
    <source>
        <dbReference type="Proteomes" id="UP000249082"/>
    </source>
</evidence>
<organism evidence="1 2">
    <name type="scientific">Novosphingobium pentaromativorans</name>
    <dbReference type="NCBI Taxonomy" id="205844"/>
    <lineage>
        <taxon>Bacteria</taxon>
        <taxon>Pseudomonadati</taxon>
        <taxon>Pseudomonadota</taxon>
        <taxon>Alphaproteobacteria</taxon>
        <taxon>Sphingomonadales</taxon>
        <taxon>Sphingomonadaceae</taxon>
        <taxon>Novosphingobium</taxon>
    </lineage>
</organism>
<evidence type="ECO:0000313" key="1">
    <source>
        <dbReference type="EMBL" id="PZQ55281.1"/>
    </source>
</evidence>
<protein>
    <recommendedName>
        <fullName evidence="3">OmpR/PhoB-type domain-containing protein</fullName>
    </recommendedName>
</protein>